<sequence>MQQELDYGLLTRAIREVGQTFLADFRKTAIPQTMDDLLTAVRNIEDTCFEALQRRIDLYYPSIPWVDDDEFTADTQRRPAEHDEYWLCDTMDGAIQYLQHIPGWTINVVLVRKGRPYFSVVYDALTDELFWAVDGQGAYLYDRKLRTSTKTVGDNMLAVWEYGHQLKMHPGWRDKTADAVTGLLDCFGIVRNYGPHGLQLAYLGAGRIDLFLQDDLDTHNWLAGMLIAREAGAQVLSVDAAHWQWGDEGLLAGTANAVKLFLQTYKK</sequence>
<accession>A0AAP2D5M2</accession>
<dbReference type="InterPro" id="IPR000760">
    <property type="entry name" value="Inositol_monophosphatase-like"/>
</dbReference>
<dbReference type="AlphaFoldDB" id="A0AAP2D5M2"/>
<dbReference type="GO" id="GO:0046872">
    <property type="term" value="F:metal ion binding"/>
    <property type="evidence" value="ECO:0007669"/>
    <property type="project" value="UniProtKB-KW"/>
</dbReference>
<evidence type="ECO:0000313" key="3">
    <source>
        <dbReference type="Proteomes" id="UP001319180"/>
    </source>
</evidence>
<feature type="binding site" evidence="1">
    <location>
        <position position="92"/>
    </location>
    <ligand>
        <name>Mg(2+)</name>
        <dbReference type="ChEBI" id="CHEBI:18420"/>
        <label>1</label>
        <note>catalytic</note>
    </ligand>
</feature>
<proteinExistence type="predicted"/>
<keyword evidence="1" id="KW-0479">Metal-binding</keyword>
<evidence type="ECO:0000256" key="1">
    <source>
        <dbReference type="PIRSR" id="PIRSR600760-2"/>
    </source>
</evidence>
<gene>
    <name evidence="2" type="ORF">KK078_00310</name>
</gene>
<dbReference type="GO" id="GO:0008934">
    <property type="term" value="F:inositol monophosphate 1-phosphatase activity"/>
    <property type="evidence" value="ECO:0007669"/>
    <property type="project" value="TreeGrafter"/>
</dbReference>
<dbReference type="Gene3D" id="3.30.540.10">
    <property type="entry name" value="Fructose-1,6-Bisphosphatase, subunit A, domain 1"/>
    <property type="match status" value="1"/>
</dbReference>
<organism evidence="2 3">
    <name type="scientific">Dawidia soli</name>
    <dbReference type="NCBI Taxonomy" id="2782352"/>
    <lineage>
        <taxon>Bacteria</taxon>
        <taxon>Pseudomonadati</taxon>
        <taxon>Bacteroidota</taxon>
        <taxon>Cytophagia</taxon>
        <taxon>Cytophagales</taxon>
        <taxon>Chryseotaleaceae</taxon>
        <taxon>Dawidia</taxon>
    </lineage>
</organism>
<dbReference type="Pfam" id="PF00459">
    <property type="entry name" value="Inositol_P"/>
    <property type="match status" value="1"/>
</dbReference>
<dbReference type="PRINTS" id="PR00377">
    <property type="entry name" value="IMPHPHTASES"/>
</dbReference>
<dbReference type="RefSeq" id="WP_254088226.1">
    <property type="nucleotide sequence ID" value="NZ_JAHESC010000001.1"/>
</dbReference>
<dbReference type="PANTHER" id="PTHR20854">
    <property type="entry name" value="INOSITOL MONOPHOSPHATASE"/>
    <property type="match status" value="1"/>
</dbReference>
<dbReference type="CDD" id="cd01637">
    <property type="entry name" value="IMPase_like"/>
    <property type="match status" value="1"/>
</dbReference>
<comment type="cofactor">
    <cofactor evidence="1">
        <name>Mg(2+)</name>
        <dbReference type="ChEBI" id="CHEBI:18420"/>
    </cofactor>
</comment>
<evidence type="ECO:0000313" key="2">
    <source>
        <dbReference type="EMBL" id="MBT1684971.1"/>
    </source>
</evidence>
<dbReference type="GO" id="GO:0006020">
    <property type="term" value="P:inositol metabolic process"/>
    <property type="evidence" value="ECO:0007669"/>
    <property type="project" value="TreeGrafter"/>
</dbReference>
<protein>
    <submittedName>
        <fullName evidence="2">Inositol monophosphatase family protein</fullName>
    </submittedName>
</protein>
<name>A0AAP2D5M2_9BACT</name>
<reference evidence="2 3" key="1">
    <citation type="submission" date="2021-05" db="EMBL/GenBank/DDBJ databases">
        <title>A Polyphasic approach of four new species of the genus Ohtaekwangia: Ohtaekwangia histidinii sp. nov., Ohtaekwangia cretensis sp. nov., Ohtaekwangia indiensis sp. nov., Ohtaekwangia reichenbachii sp. nov. from diverse environment.</title>
        <authorList>
            <person name="Octaviana S."/>
        </authorList>
    </citation>
    <scope>NUCLEOTIDE SEQUENCE [LARGE SCALE GENOMIC DNA]</scope>
    <source>
        <strain evidence="2 3">PWU37</strain>
    </source>
</reference>
<dbReference type="PANTHER" id="PTHR20854:SF4">
    <property type="entry name" value="INOSITOL-1-MONOPHOSPHATASE-RELATED"/>
    <property type="match status" value="1"/>
</dbReference>
<dbReference type="GO" id="GO:0007165">
    <property type="term" value="P:signal transduction"/>
    <property type="evidence" value="ECO:0007669"/>
    <property type="project" value="TreeGrafter"/>
</dbReference>
<keyword evidence="3" id="KW-1185">Reference proteome</keyword>
<dbReference type="SUPFAM" id="SSF56655">
    <property type="entry name" value="Carbohydrate phosphatase"/>
    <property type="match status" value="1"/>
</dbReference>
<feature type="binding site" evidence="1">
    <location>
        <position position="89"/>
    </location>
    <ligand>
        <name>Mg(2+)</name>
        <dbReference type="ChEBI" id="CHEBI:18420"/>
        <label>1</label>
        <note>catalytic</note>
    </ligand>
</feature>
<dbReference type="Proteomes" id="UP001319180">
    <property type="component" value="Unassembled WGS sequence"/>
</dbReference>
<dbReference type="EMBL" id="JAHESC010000001">
    <property type="protein sequence ID" value="MBT1684971.1"/>
    <property type="molecule type" value="Genomic_DNA"/>
</dbReference>
<dbReference type="Gene3D" id="3.40.190.80">
    <property type="match status" value="1"/>
</dbReference>
<comment type="caution">
    <text evidence="2">The sequence shown here is derived from an EMBL/GenBank/DDBJ whole genome shotgun (WGS) entry which is preliminary data.</text>
</comment>
<keyword evidence="1" id="KW-0460">Magnesium</keyword>